<keyword evidence="9" id="KW-1185">Reference proteome</keyword>
<evidence type="ECO:0000259" key="6">
    <source>
        <dbReference type="Pfam" id="PF00441"/>
    </source>
</evidence>
<evidence type="ECO:0000256" key="5">
    <source>
        <dbReference type="ARBA" id="ARBA00023002"/>
    </source>
</evidence>
<dbReference type="PIRSF" id="PIRSF016578">
    <property type="entry name" value="HsaA"/>
    <property type="match status" value="1"/>
</dbReference>
<evidence type="ECO:0000256" key="4">
    <source>
        <dbReference type="ARBA" id="ARBA00022827"/>
    </source>
</evidence>
<dbReference type="Pfam" id="PF02771">
    <property type="entry name" value="Acyl-CoA_dh_N"/>
    <property type="match status" value="1"/>
</dbReference>
<reference evidence="8" key="2">
    <citation type="submission" date="2020-09" db="EMBL/GenBank/DDBJ databases">
        <authorList>
            <person name="Sun Q."/>
            <person name="Zhou Y."/>
        </authorList>
    </citation>
    <scope>NUCLEOTIDE SEQUENCE</scope>
    <source>
        <strain evidence="8">CGMCC 1.15725</strain>
    </source>
</reference>
<evidence type="ECO:0000259" key="7">
    <source>
        <dbReference type="Pfam" id="PF02771"/>
    </source>
</evidence>
<dbReference type="InterPro" id="IPR009100">
    <property type="entry name" value="AcylCoA_DH/oxidase_NM_dom_sf"/>
</dbReference>
<evidence type="ECO:0000256" key="2">
    <source>
        <dbReference type="ARBA" id="ARBA00009347"/>
    </source>
</evidence>
<keyword evidence="3" id="KW-0285">Flavoprotein</keyword>
<dbReference type="InterPro" id="IPR046373">
    <property type="entry name" value="Acyl-CoA_Oxase/DH_mid-dom_sf"/>
</dbReference>
<dbReference type="Proteomes" id="UP000646365">
    <property type="component" value="Unassembled WGS sequence"/>
</dbReference>
<proteinExistence type="inferred from homology"/>
<dbReference type="Gene3D" id="1.10.540.10">
    <property type="entry name" value="Acyl-CoA dehydrogenase/oxidase, N-terminal domain"/>
    <property type="match status" value="1"/>
</dbReference>
<comment type="cofactor">
    <cofactor evidence="1">
        <name>FAD</name>
        <dbReference type="ChEBI" id="CHEBI:57692"/>
    </cofactor>
</comment>
<accession>A0A8J3E787</accession>
<keyword evidence="4" id="KW-0274">FAD</keyword>
<evidence type="ECO:0000256" key="3">
    <source>
        <dbReference type="ARBA" id="ARBA00022630"/>
    </source>
</evidence>
<dbReference type="Gene3D" id="2.40.110.10">
    <property type="entry name" value="Butyryl-CoA Dehydrogenase, subunit A, domain 2"/>
    <property type="match status" value="1"/>
</dbReference>
<dbReference type="Gene3D" id="1.20.140.10">
    <property type="entry name" value="Butyryl-CoA Dehydrogenase, subunit A, domain 3"/>
    <property type="match status" value="1"/>
</dbReference>
<dbReference type="InterPro" id="IPR009075">
    <property type="entry name" value="AcylCo_DH/oxidase_C"/>
</dbReference>
<evidence type="ECO:0000256" key="1">
    <source>
        <dbReference type="ARBA" id="ARBA00001974"/>
    </source>
</evidence>
<sequence>MDFDLSSEQQQVLDMVERISRDHIDPAARKAEAERNVPDSIIRLVYEIGLLWPIPEAHGGNGSIDPLTAALGIEALAYGDPAITFNLASRSHYALLLTALGGDSQQARHLTPLAADPTLPVGIALYEGYGRNPGEYRTSIRRQADGRWIVRGKKHAVAYGVAPTPLVVIGRDEEGQLRAAIVEPSDAGIRIEDDSPLLGLAAHRCATLSFDTPIQEDRLLGNAALPGDQLSRLLSQIRLTSASIALGLAARAVSYASSYAAERPAFGKTIAAFQGPAFMLADSDIRIRAAKLDLIAAISNLDNADPVVLERQVSATVNYACTVANQATRDSLQVLGGHGFITDHPVERWYRAAGGISCLDFDPTITPFSASL</sequence>
<feature type="domain" description="Acyl-CoA dehydrogenase/oxidase N-terminal" evidence="7">
    <location>
        <begin position="7"/>
        <end position="115"/>
    </location>
</feature>
<protein>
    <submittedName>
        <fullName evidence="8">Acyl-CoA dehydrogenase</fullName>
    </submittedName>
</protein>
<name>A0A8J3E787_9PROT</name>
<evidence type="ECO:0000313" key="9">
    <source>
        <dbReference type="Proteomes" id="UP000646365"/>
    </source>
</evidence>
<feature type="domain" description="Acyl-CoA dehydrogenase/oxidase C-terminal" evidence="6">
    <location>
        <begin position="233"/>
        <end position="353"/>
    </location>
</feature>
<comment type="similarity">
    <text evidence="2">Belongs to the acyl-CoA dehydrogenase family.</text>
</comment>
<dbReference type="SUPFAM" id="SSF47203">
    <property type="entry name" value="Acyl-CoA dehydrogenase C-terminal domain-like"/>
    <property type="match status" value="1"/>
</dbReference>
<dbReference type="InterPro" id="IPR037069">
    <property type="entry name" value="AcylCoA_DH/ox_N_sf"/>
</dbReference>
<reference evidence="8" key="1">
    <citation type="journal article" date="2014" name="Int. J. Syst. Evol. Microbiol.">
        <title>Complete genome sequence of Corynebacterium casei LMG S-19264T (=DSM 44701T), isolated from a smear-ripened cheese.</title>
        <authorList>
            <consortium name="US DOE Joint Genome Institute (JGI-PGF)"/>
            <person name="Walter F."/>
            <person name="Albersmeier A."/>
            <person name="Kalinowski J."/>
            <person name="Ruckert C."/>
        </authorList>
    </citation>
    <scope>NUCLEOTIDE SEQUENCE</scope>
    <source>
        <strain evidence="8">CGMCC 1.15725</strain>
    </source>
</reference>
<dbReference type="GO" id="GO:0050660">
    <property type="term" value="F:flavin adenine dinucleotide binding"/>
    <property type="evidence" value="ECO:0007669"/>
    <property type="project" value="InterPro"/>
</dbReference>
<dbReference type="GO" id="GO:0003995">
    <property type="term" value="F:acyl-CoA dehydrogenase activity"/>
    <property type="evidence" value="ECO:0007669"/>
    <property type="project" value="TreeGrafter"/>
</dbReference>
<dbReference type="EMBL" id="BMJQ01000030">
    <property type="protein sequence ID" value="GGF49412.1"/>
    <property type="molecule type" value="Genomic_DNA"/>
</dbReference>
<gene>
    <name evidence="8" type="ORF">GCM10011611_64790</name>
</gene>
<evidence type="ECO:0000313" key="8">
    <source>
        <dbReference type="EMBL" id="GGF49412.1"/>
    </source>
</evidence>
<dbReference type="Pfam" id="PF00441">
    <property type="entry name" value="Acyl-CoA_dh_1"/>
    <property type="match status" value="1"/>
</dbReference>
<organism evidence="8 9">
    <name type="scientific">Aliidongia dinghuensis</name>
    <dbReference type="NCBI Taxonomy" id="1867774"/>
    <lineage>
        <taxon>Bacteria</taxon>
        <taxon>Pseudomonadati</taxon>
        <taxon>Pseudomonadota</taxon>
        <taxon>Alphaproteobacteria</taxon>
        <taxon>Rhodospirillales</taxon>
        <taxon>Dongiaceae</taxon>
        <taxon>Aliidongia</taxon>
    </lineage>
</organism>
<dbReference type="InterPro" id="IPR036250">
    <property type="entry name" value="AcylCo_DH-like_C"/>
</dbReference>
<dbReference type="AlphaFoldDB" id="A0A8J3E787"/>
<dbReference type="InterPro" id="IPR013786">
    <property type="entry name" value="AcylCoA_DH/ox_N"/>
</dbReference>
<dbReference type="RefSeq" id="WP_189052353.1">
    <property type="nucleotide sequence ID" value="NZ_BMJQ01000030.1"/>
</dbReference>
<keyword evidence="5" id="KW-0560">Oxidoreductase</keyword>
<comment type="caution">
    <text evidence="8">The sequence shown here is derived from an EMBL/GenBank/DDBJ whole genome shotgun (WGS) entry which is preliminary data.</text>
</comment>
<dbReference type="PANTHER" id="PTHR43884:SF20">
    <property type="entry name" value="ACYL-COA DEHYDROGENASE FADE28"/>
    <property type="match status" value="1"/>
</dbReference>
<dbReference type="PANTHER" id="PTHR43884">
    <property type="entry name" value="ACYL-COA DEHYDROGENASE"/>
    <property type="match status" value="1"/>
</dbReference>
<dbReference type="SUPFAM" id="SSF56645">
    <property type="entry name" value="Acyl-CoA dehydrogenase NM domain-like"/>
    <property type="match status" value="1"/>
</dbReference>